<evidence type="ECO:0000313" key="2">
    <source>
        <dbReference type="Proteomes" id="UP000285666"/>
    </source>
</evidence>
<dbReference type="NCBIfam" id="TIGR02986">
    <property type="entry name" value="restrict_Alw26I"/>
    <property type="match status" value="1"/>
</dbReference>
<keyword evidence="1" id="KW-0255">Endonuclease</keyword>
<dbReference type="EMBL" id="QRHN01000004">
    <property type="protein sequence ID" value="RHF79668.1"/>
    <property type="molecule type" value="Genomic_DNA"/>
</dbReference>
<comment type="caution">
    <text evidence="1">The sequence shown here is derived from an EMBL/GenBank/DDBJ whole genome shotgun (WGS) entry which is preliminary data.</text>
</comment>
<dbReference type="AlphaFoldDB" id="A0A414QG32"/>
<protein>
    <submittedName>
        <fullName evidence="1">Alw26I/Eco31I/Esp3I family type II restriction endonuclease</fullName>
        <ecNumber evidence="1">3.1.21.4</ecNumber>
    </submittedName>
</protein>
<keyword evidence="1" id="KW-0540">Nuclease</keyword>
<dbReference type="Proteomes" id="UP000285666">
    <property type="component" value="Unassembled WGS sequence"/>
</dbReference>
<gene>
    <name evidence="1" type="ORF">DW658_04395</name>
</gene>
<proteinExistence type="predicted"/>
<sequence length="549" mass="63280">MAKSGEKKGKKVSNPAFSKYKEFIASHPAYSGMPDLRYPDGRIQWETPSNRKSGEFKDSHDKRLQWWKNKAAEIGISTTEDKWISKVAKRIHPTGIRPCPVCGKELEIRYAYLSKRFIKRVHLLDFYNNDIEMTEITHILDFVTEFITEYKNHAIHTLPILLSCKEAPDIPKLSTLSEWLEWIDQKYIPLEPSMLGPGSMSNAPDRLDGFHYNRCCRKKTDKGRSDANLASYSKDRRAFENWSDGNWITANMLMGYIKSNPALRQEPCANFGDAHEHPLPCDADHIGPISLGFCHRPEFQLLCSPCNSAKNNRLYFSDVQHLIAVESTGETVTTWYATSVWNLCKNKVTNAETALRLSKIMRDNRNIALMLLSKFMTSGECLFLLSLLNLQYADYQYQIIPDSQEIYNHIVTVDFTYETSSLRYVTIQKRRKIRIAFESLSDYATKDNRNGFIYNSPTIEQLKSTIFDILSSVPQEYKILNSKLCSIISNPVISDNEIESFLNEVDYNKLLSLNEYVAAKEKLYEIMSLVAQELSNNWDSARYSREIEE</sequence>
<organism evidence="1 2">
    <name type="scientific">Dorea formicigenerans</name>
    <dbReference type="NCBI Taxonomy" id="39486"/>
    <lineage>
        <taxon>Bacteria</taxon>
        <taxon>Bacillati</taxon>
        <taxon>Bacillota</taxon>
        <taxon>Clostridia</taxon>
        <taxon>Lachnospirales</taxon>
        <taxon>Lachnospiraceae</taxon>
        <taxon>Dorea</taxon>
    </lineage>
</organism>
<accession>A0A414QG32</accession>
<name>A0A414QG32_9FIRM</name>
<dbReference type="GO" id="GO:0009036">
    <property type="term" value="F:type II site-specific deoxyribonuclease activity"/>
    <property type="evidence" value="ECO:0007669"/>
    <property type="project" value="UniProtKB-EC"/>
</dbReference>
<dbReference type="InterPro" id="IPR014328">
    <property type="entry name" value="Restrct_endonuc_II_Alw26I"/>
</dbReference>
<dbReference type="RefSeq" id="WP_118236788.1">
    <property type="nucleotide sequence ID" value="NZ_QRHN01000004.1"/>
</dbReference>
<reference evidence="1 2" key="1">
    <citation type="submission" date="2018-08" db="EMBL/GenBank/DDBJ databases">
        <title>A genome reference for cultivated species of the human gut microbiota.</title>
        <authorList>
            <person name="Zou Y."/>
            <person name="Xue W."/>
            <person name="Luo G."/>
        </authorList>
    </citation>
    <scope>NUCLEOTIDE SEQUENCE [LARGE SCALE GENOMIC DNA]</scope>
    <source>
        <strain evidence="1 2">AM23-7AC</strain>
    </source>
</reference>
<dbReference type="EC" id="3.1.21.4" evidence="1"/>
<keyword evidence="1" id="KW-0378">Hydrolase</keyword>
<dbReference type="Pfam" id="PF09665">
    <property type="entry name" value="RE_Alw26IDE"/>
    <property type="match status" value="1"/>
</dbReference>
<evidence type="ECO:0000313" key="1">
    <source>
        <dbReference type="EMBL" id="RHF79668.1"/>
    </source>
</evidence>